<evidence type="ECO:0000256" key="2">
    <source>
        <dbReference type="ARBA" id="ARBA00022692"/>
    </source>
</evidence>
<protein>
    <submittedName>
        <fullName evidence="6">Uncharacterized protein</fullName>
    </submittedName>
</protein>
<dbReference type="KEGG" id="mee:DA075_25310"/>
<dbReference type="InterPro" id="IPR002797">
    <property type="entry name" value="Polysacc_synth"/>
</dbReference>
<dbReference type="Pfam" id="PF01943">
    <property type="entry name" value="Polysacc_synt"/>
    <property type="match status" value="1"/>
</dbReference>
<evidence type="ECO:0000313" key="7">
    <source>
        <dbReference type="Proteomes" id="UP000244755"/>
    </source>
</evidence>
<comment type="subcellular location">
    <subcellularLocation>
        <location evidence="1">Membrane</location>
        <topology evidence="1">Multi-pass membrane protein</topology>
    </subcellularLocation>
</comment>
<accession>A0A2R4WQI6</accession>
<dbReference type="PANTHER" id="PTHR43424">
    <property type="entry name" value="LOCUS PUTATIVE PROTEIN 1-RELATED"/>
    <property type="match status" value="1"/>
</dbReference>
<dbReference type="AlphaFoldDB" id="A0A2R4WQI6"/>
<name>A0A2R4WQI6_9HYPH</name>
<evidence type="ECO:0000256" key="4">
    <source>
        <dbReference type="ARBA" id="ARBA00023136"/>
    </source>
</evidence>
<gene>
    <name evidence="6" type="ORF">DA075_25310</name>
</gene>
<feature type="transmembrane region" description="Helical" evidence="5">
    <location>
        <begin position="355"/>
        <end position="374"/>
    </location>
</feature>
<feature type="transmembrane region" description="Helical" evidence="5">
    <location>
        <begin position="250"/>
        <end position="271"/>
    </location>
</feature>
<feature type="transmembrane region" description="Helical" evidence="5">
    <location>
        <begin position="14"/>
        <end position="32"/>
    </location>
</feature>
<dbReference type="InterPro" id="IPR052556">
    <property type="entry name" value="PolySynth_Transporter"/>
</dbReference>
<dbReference type="EMBL" id="CP028843">
    <property type="protein sequence ID" value="AWB23799.1"/>
    <property type="molecule type" value="Genomic_DNA"/>
</dbReference>
<keyword evidence="7" id="KW-1185">Reference proteome</keyword>
<feature type="transmembrane region" description="Helical" evidence="5">
    <location>
        <begin position="155"/>
        <end position="178"/>
    </location>
</feature>
<feature type="transmembrane region" description="Helical" evidence="5">
    <location>
        <begin position="83"/>
        <end position="106"/>
    </location>
</feature>
<keyword evidence="3 5" id="KW-1133">Transmembrane helix</keyword>
<feature type="transmembrane region" description="Helical" evidence="5">
    <location>
        <begin position="409"/>
        <end position="431"/>
    </location>
</feature>
<dbReference type="GO" id="GO:0016020">
    <property type="term" value="C:membrane"/>
    <property type="evidence" value="ECO:0007669"/>
    <property type="project" value="UniProtKB-SubCell"/>
</dbReference>
<feature type="transmembrane region" description="Helical" evidence="5">
    <location>
        <begin position="113"/>
        <end position="135"/>
    </location>
</feature>
<dbReference type="PANTHER" id="PTHR43424:SF1">
    <property type="entry name" value="LOCUS PUTATIVE PROTEIN 1-RELATED"/>
    <property type="match status" value="1"/>
</dbReference>
<organism evidence="6 7">
    <name type="scientific">Methylobacterium currus</name>
    <dbReference type="NCBI Taxonomy" id="2051553"/>
    <lineage>
        <taxon>Bacteria</taxon>
        <taxon>Pseudomonadati</taxon>
        <taxon>Pseudomonadota</taxon>
        <taxon>Alphaproteobacteria</taxon>
        <taxon>Hyphomicrobiales</taxon>
        <taxon>Methylobacteriaceae</taxon>
        <taxon>Methylobacterium</taxon>
    </lineage>
</organism>
<evidence type="ECO:0000256" key="5">
    <source>
        <dbReference type="SAM" id="Phobius"/>
    </source>
</evidence>
<feature type="transmembrane region" description="Helical" evidence="5">
    <location>
        <begin position="380"/>
        <end position="397"/>
    </location>
</feature>
<proteinExistence type="predicted"/>
<feature type="transmembrane region" description="Helical" evidence="5">
    <location>
        <begin position="44"/>
        <end position="63"/>
    </location>
</feature>
<keyword evidence="4 5" id="KW-0472">Membrane</keyword>
<sequence length="478" mass="49514">MSVARTVANAGSGAAARLLSAALGLALIVMMTRLWDADNLGRFVVAYSWFQLLQLVPLLGLHFELAREAAADAEAVRPQLAAAALLSLVCALPTAALLVGVGALLYPSELLPALALAAVALIPTAPITVAEMTLLGRERLGVVALVNVGESVLRCLVLCGLIVAGAGVLTVLGAFVVLRGVALALYLADPVVRHATAPRAATVAVARSQLARAPVLLAVLVLSSTFSRIDVALLPLFLDLEDVGIYGIAARLYDLCLMIPAVLVMALLPVFTRLDVPCKSRMEMLARLVLRYALGTGVPLALIAAWLIGPTLAIVFGPRFAAAADAFRLLLVATLVTGVNQLMSCALLARNLQRLELPCLAIGCAVLLASIAVLAPRYGITGAGMAVLAGTIAQCVLRERLLRRQGGIALARGELAGPVLGGLAALLIVFAGAGGAWVYPMALGTYGGLLLALRGVRRGDADLLRSLLTTERQPASTP</sequence>
<evidence type="ECO:0000256" key="1">
    <source>
        <dbReference type="ARBA" id="ARBA00004141"/>
    </source>
</evidence>
<evidence type="ECO:0000256" key="3">
    <source>
        <dbReference type="ARBA" id="ARBA00022989"/>
    </source>
</evidence>
<feature type="transmembrane region" description="Helical" evidence="5">
    <location>
        <begin position="292"/>
        <end position="317"/>
    </location>
</feature>
<feature type="transmembrane region" description="Helical" evidence="5">
    <location>
        <begin position="329"/>
        <end position="348"/>
    </location>
</feature>
<dbReference type="Proteomes" id="UP000244755">
    <property type="component" value="Chromosome 1"/>
</dbReference>
<evidence type="ECO:0000313" key="6">
    <source>
        <dbReference type="EMBL" id="AWB23799.1"/>
    </source>
</evidence>
<dbReference type="RefSeq" id="WP_099955577.1">
    <property type="nucleotide sequence ID" value="NZ_CP028843.1"/>
</dbReference>
<keyword evidence="2 5" id="KW-0812">Transmembrane</keyword>
<reference evidence="6 7" key="1">
    <citation type="submission" date="2018-04" db="EMBL/GenBank/DDBJ databases">
        <title>Methylobacterium sp. PR1016A genome.</title>
        <authorList>
            <person name="Park W."/>
        </authorList>
    </citation>
    <scope>NUCLEOTIDE SEQUENCE [LARGE SCALE GENOMIC DNA]</scope>
    <source>
        <strain evidence="6 7">PR1016A</strain>
    </source>
</reference>